<gene>
    <name evidence="7 8" type="primary">rpsF</name>
    <name evidence="8" type="ORF">ENF18_01075</name>
</gene>
<dbReference type="Proteomes" id="UP000885847">
    <property type="component" value="Unassembled WGS sequence"/>
</dbReference>
<comment type="similarity">
    <text evidence="1 7">Belongs to the bacterial ribosomal protein bS6 family.</text>
</comment>
<dbReference type="HAMAP" id="MF_00360">
    <property type="entry name" value="Ribosomal_bS6"/>
    <property type="match status" value="1"/>
</dbReference>
<evidence type="ECO:0000256" key="3">
    <source>
        <dbReference type="ARBA" id="ARBA00022884"/>
    </source>
</evidence>
<dbReference type="GO" id="GO:0003735">
    <property type="term" value="F:structural constituent of ribosome"/>
    <property type="evidence" value="ECO:0007669"/>
    <property type="project" value="InterPro"/>
</dbReference>
<evidence type="ECO:0000256" key="1">
    <source>
        <dbReference type="ARBA" id="ARBA00009512"/>
    </source>
</evidence>
<dbReference type="GO" id="GO:0070181">
    <property type="term" value="F:small ribosomal subunit rRNA binding"/>
    <property type="evidence" value="ECO:0007669"/>
    <property type="project" value="TreeGrafter"/>
</dbReference>
<dbReference type="GO" id="GO:0005840">
    <property type="term" value="C:ribosome"/>
    <property type="evidence" value="ECO:0007669"/>
    <property type="project" value="UniProtKB-KW"/>
</dbReference>
<protein>
    <recommendedName>
        <fullName evidence="6 7">Small ribosomal subunit protein bS6</fullName>
    </recommendedName>
</protein>
<dbReference type="EMBL" id="DQWE01000051">
    <property type="protein sequence ID" value="HDI82367.1"/>
    <property type="molecule type" value="Genomic_DNA"/>
</dbReference>
<proteinExistence type="inferred from homology"/>
<evidence type="ECO:0000256" key="7">
    <source>
        <dbReference type="HAMAP-Rule" id="MF_00360"/>
    </source>
</evidence>
<reference evidence="8" key="1">
    <citation type="journal article" date="2020" name="mSystems">
        <title>Genome- and Community-Level Interaction Insights into Carbon Utilization and Element Cycling Functions of Hydrothermarchaeota in Hydrothermal Sediment.</title>
        <authorList>
            <person name="Zhou Z."/>
            <person name="Liu Y."/>
            <person name="Xu W."/>
            <person name="Pan J."/>
            <person name="Luo Z.H."/>
            <person name="Li M."/>
        </authorList>
    </citation>
    <scope>NUCLEOTIDE SEQUENCE [LARGE SCALE GENOMIC DNA]</scope>
    <source>
        <strain evidence="8">HyVt-102</strain>
    </source>
</reference>
<dbReference type="InterPro" id="IPR020814">
    <property type="entry name" value="Ribosomal_S6_plastid/chlpt"/>
</dbReference>
<evidence type="ECO:0000313" key="8">
    <source>
        <dbReference type="EMBL" id="HDI82367.1"/>
    </source>
</evidence>
<keyword evidence="5 7" id="KW-0687">Ribonucleoprotein</keyword>
<evidence type="ECO:0000256" key="6">
    <source>
        <dbReference type="ARBA" id="ARBA00035294"/>
    </source>
</evidence>
<dbReference type="AlphaFoldDB" id="A0A7C0V9I7"/>
<dbReference type="PROSITE" id="PS01048">
    <property type="entry name" value="RIBOSOMAL_S6"/>
    <property type="match status" value="1"/>
</dbReference>
<dbReference type="GO" id="GO:1990904">
    <property type="term" value="C:ribonucleoprotein complex"/>
    <property type="evidence" value="ECO:0007669"/>
    <property type="project" value="UniProtKB-KW"/>
</dbReference>
<dbReference type="PANTHER" id="PTHR21011">
    <property type="entry name" value="MITOCHONDRIAL 28S RIBOSOMAL PROTEIN S6"/>
    <property type="match status" value="1"/>
</dbReference>
<dbReference type="InterPro" id="IPR035980">
    <property type="entry name" value="Ribosomal_bS6_sf"/>
</dbReference>
<sequence>MRKYEGMIIIDPKLEEEKIKEKIEDVKKIIEKKGKIEKIDEWGKRQLAYPINKREEGYYLVIEFEADGSVIQDLRKHMDIGTDYLRYMFIRR</sequence>
<dbReference type="Pfam" id="PF01250">
    <property type="entry name" value="Ribosomal_S6"/>
    <property type="match status" value="1"/>
</dbReference>
<keyword evidence="3 7" id="KW-0694">RNA-binding</keyword>
<evidence type="ECO:0000256" key="5">
    <source>
        <dbReference type="ARBA" id="ARBA00023274"/>
    </source>
</evidence>
<evidence type="ECO:0000256" key="2">
    <source>
        <dbReference type="ARBA" id="ARBA00022730"/>
    </source>
</evidence>
<dbReference type="Gene3D" id="3.30.70.60">
    <property type="match status" value="1"/>
</dbReference>
<dbReference type="PANTHER" id="PTHR21011:SF1">
    <property type="entry name" value="SMALL RIBOSOMAL SUBUNIT PROTEIN BS6M"/>
    <property type="match status" value="1"/>
</dbReference>
<accession>A0A7C0V9I7</accession>
<comment type="function">
    <text evidence="7">Binds together with bS18 to 16S ribosomal RNA.</text>
</comment>
<dbReference type="CDD" id="cd00473">
    <property type="entry name" value="bS6"/>
    <property type="match status" value="1"/>
</dbReference>
<dbReference type="NCBIfam" id="TIGR00166">
    <property type="entry name" value="S6"/>
    <property type="match status" value="1"/>
</dbReference>
<comment type="caution">
    <text evidence="8">The sequence shown here is derived from an EMBL/GenBank/DDBJ whole genome shotgun (WGS) entry which is preliminary data.</text>
</comment>
<dbReference type="SUPFAM" id="SSF54995">
    <property type="entry name" value="Ribosomal protein S6"/>
    <property type="match status" value="1"/>
</dbReference>
<keyword evidence="4 7" id="KW-0689">Ribosomal protein</keyword>
<evidence type="ECO:0000256" key="4">
    <source>
        <dbReference type="ARBA" id="ARBA00022980"/>
    </source>
</evidence>
<dbReference type="GO" id="GO:0006412">
    <property type="term" value="P:translation"/>
    <property type="evidence" value="ECO:0007669"/>
    <property type="project" value="UniProtKB-UniRule"/>
</dbReference>
<dbReference type="GO" id="GO:0005737">
    <property type="term" value="C:cytoplasm"/>
    <property type="evidence" value="ECO:0007669"/>
    <property type="project" value="UniProtKB-ARBA"/>
</dbReference>
<dbReference type="InterPro" id="IPR014717">
    <property type="entry name" value="Transl_elong_EF1B/ribsomal_bS6"/>
</dbReference>
<organism evidence="8">
    <name type="scientific">candidate division WOR-3 bacterium</name>
    <dbReference type="NCBI Taxonomy" id="2052148"/>
    <lineage>
        <taxon>Bacteria</taxon>
        <taxon>Bacteria division WOR-3</taxon>
    </lineage>
</organism>
<keyword evidence="2 7" id="KW-0699">rRNA-binding</keyword>
<dbReference type="InterPro" id="IPR000529">
    <property type="entry name" value="Ribosomal_bS6"/>
</dbReference>
<dbReference type="InterPro" id="IPR020815">
    <property type="entry name" value="Ribosomal_bS6_CS"/>
</dbReference>
<name>A0A7C0V9I7_UNCW3</name>